<evidence type="ECO:0000313" key="3">
    <source>
        <dbReference type="Proteomes" id="UP000663831"/>
    </source>
</evidence>
<evidence type="ECO:0000256" key="1">
    <source>
        <dbReference type="SAM" id="MobiDB-lite"/>
    </source>
</evidence>
<sequence length="781" mass="88026">MCSFSIEGVGDVACPISDIKFIIAICLPLCRLLNPTRASHRTLFALTIATAVARKCVEIKKKHATGTGTPLDDFWREIILSTKSANQPLWEEAIVNSIHDQVRNWVFLKAREHVAECLFQHERDFGPVTGSSAEPVQESELQGSIESTFAQSALSLTGMQTHSTTLGEKERNSAASIVAWLEFFGPNQVASSLTLWDTTWSSTWDKEWGKVWIESWTNHQGENDFKVATHTQFTDHIPVTTGRVSGKIAGKIPIDTNVMFELMVKMPVNSLLEWEYDYTKHFRNCQGNKGAETATTQGKEVAWFKSWRCLRYPNPLDSWCPSWELAVVMAWVLRWEKAVEAGQLEVQKGTHRGTNYQRIVAGPVTVSPTGSQEQVSSAAPHAGGRAPTGTVEPRAPPTKSKYSRNKLMATTRLLGQMKARYLKRVFEQPNITNQIDQVSRSCQGNPPCLLDKVVDSAWDIALKTPESPESNLSSTAANAFHLTKKNFGIQLASHIAALPKNDWELVFKKAWQETWKKCWREAWAAVMKEAEKVAFARGQQEGMSCTRDDEDRKLAQQVAPSQPSIKPMFRLEPTVILSHKAQASLGIIERKMLHTNLPVDYRRCVPSIFISLEQLYRAMSHSSPVVHPKMEIKMFDSEEKPLLQAIVYAKSKTKALWEHKLEEESFQIVSHADFQSKVKRMIEDISETPDQDFDQPATKLELMAEVWQEAIAISSSIDWDFIPEVSEPKSAFKTLPLRGPTRYSSQRAVEIGSGREFKEGGSRRNRDSVINRIFIPRKEGL</sequence>
<accession>A0A8H2WWY8</accession>
<feature type="region of interest" description="Disordered" evidence="1">
    <location>
        <begin position="366"/>
        <end position="401"/>
    </location>
</feature>
<dbReference type="AlphaFoldDB" id="A0A8H2WWY8"/>
<protein>
    <submittedName>
        <fullName evidence="2">Uncharacterized protein</fullName>
    </submittedName>
</protein>
<gene>
    <name evidence="2" type="ORF">RDB_LOCUS19508</name>
</gene>
<organism evidence="2 3">
    <name type="scientific">Rhizoctonia solani</name>
    <dbReference type="NCBI Taxonomy" id="456999"/>
    <lineage>
        <taxon>Eukaryota</taxon>
        <taxon>Fungi</taxon>
        <taxon>Dikarya</taxon>
        <taxon>Basidiomycota</taxon>
        <taxon>Agaricomycotina</taxon>
        <taxon>Agaricomycetes</taxon>
        <taxon>Cantharellales</taxon>
        <taxon>Ceratobasidiaceae</taxon>
        <taxon>Rhizoctonia</taxon>
    </lineage>
</organism>
<dbReference type="Proteomes" id="UP000663831">
    <property type="component" value="Unassembled WGS sequence"/>
</dbReference>
<evidence type="ECO:0000313" key="2">
    <source>
        <dbReference type="EMBL" id="CAE6407420.1"/>
    </source>
</evidence>
<dbReference type="EMBL" id="CAJMWV010000615">
    <property type="protein sequence ID" value="CAE6407420.1"/>
    <property type="molecule type" value="Genomic_DNA"/>
</dbReference>
<name>A0A8H2WWY8_9AGAM</name>
<feature type="compositionally biased region" description="Polar residues" evidence="1">
    <location>
        <begin position="366"/>
        <end position="377"/>
    </location>
</feature>
<reference evidence="2" key="1">
    <citation type="submission" date="2021-01" db="EMBL/GenBank/DDBJ databases">
        <authorList>
            <person name="Kaushik A."/>
        </authorList>
    </citation>
    <scope>NUCLEOTIDE SEQUENCE</scope>
    <source>
        <strain evidence="2">AG3-1AP</strain>
    </source>
</reference>
<comment type="caution">
    <text evidence="2">The sequence shown here is derived from an EMBL/GenBank/DDBJ whole genome shotgun (WGS) entry which is preliminary data.</text>
</comment>
<proteinExistence type="predicted"/>